<dbReference type="PANTHER" id="PTHR30578:SF0">
    <property type="entry name" value="ION-TRANSLOCATING OXIDOREDUCTASE COMPLEX SUBUNIT D"/>
    <property type="match status" value="1"/>
</dbReference>
<name>X1RJF5_9ZZZZ</name>
<evidence type="ECO:0000256" key="8">
    <source>
        <dbReference type="ARBA" id="ARBA00023136"/>
    </source>
</evidence>
<keyword evidence="6" id="KW-1278">Translocase</keyword>
<evidence type="ECO:0000256" key="7">
    <source>
        <dbReference type="ARBA" id="ARBA00022989"/>
    </source>
</evidence>
<dbReference type="InterPro" id="IPR004338">
    <property type="entry name" value="NqrB/RnfD"/>
</dbReference>
<organism evidence="10">
    <name type="scientific">marine sediment metagenome</name>
    <dbReference type="NCBI Taxonomy" id="412755"/>
    <lineage>
        <taxon>unclassified sequences</taxon>
        <taxon>metagenomes</taxon>
        <taxon>ecological metagenomes</taxon>
    </lineage>
</organism>
<evidence type="ECO:0000256" key="5">
    <source>
        <dbReference type="ARBA" id="ARBA00022692"/>
    </source>
</evidence>
<evidence type="ECO:0000256" key="6">
    <source>
        <dbReference type="ARBA" id="ARBA00022967"/>
    </source>
</evidence>
<keyword evidence="1" id="KW-0813">Transport</keyword>
<evidence type="ECO:0000313" key="10">
    <source>
        <dbReference type="EMBL" id="GAI55689.1"/>
    </source>
</evidence>
<keyword evidence="5 9" id="KW-0812">Transmembrane</keyword>
<dbReference type="AlphaFoldDB" id="X1RJF5"/>
<comment type="caution">
    <text evidence="10">The sequence shown here is derived from an EMBL/GenBank/DDBJ whole genome shotgun (WGS) entry which is preliminary data.</text>
</comment>
<dbReference type="EMBL" id="BARV01037921">
    <property type="protein sequence ID" value="GAI55689.1"/>
    <property type="molecule type" value="Genomic_DNA"/>
</dbReference>
<reference evidence="10" key="1">
    <citation type="journal article" date="2014" name="Front. Microbiol.">
        <title>High frequency of phylogenetically diverse reductive dehalogenase-homologous genes in deep subseafloor sedimentary metagenomes.</title>
        <authorList>
            <person name="Kawai M."/>
            <person name="Futagami T."/>
            <person name="Toyoda A."/>
            <person name="Takaki Y."/>
            <person name="Nishi S."/>
            <person name="Hori S."/>
            <person name="Arai W."/>
            <person name="Tsubouchi T."/>
            <person name="Morono Y."/>
            <person name="Uchiyama I."/>
            <person name="Ito T."/>
            <person name="Fujiyama A."/>
            <person name="Inagaki F."/>
            <person name="Takami H."/>
        </authorList>
    </citation>
    <scope>NUCLEOTIDE SEQUENCE</scope>
    <source>
        <strain evidence="10">Expedition CK06-06</strain>
    </source>
</reference>
<evidence type="ECO:0000256" key="3">
    <source>
        <dbReference type="ARBA" id="ARBA00022630"/>
    </source>
</evidence>
<evidence type="ECO:0000256" key="2">
    <source>
        <dbReference type="ARBA" id="ARBA00022553"/>
    </source>
</evidence>
<accession>X1RJF5</accession>
<proteinExistence type="predicted"/>
<gene>
    <name evidence="10" type="ORF">S06H3_58551</name>
</gene>
<keyword evidence="2" id="KW-0597">Phosphoprotein</keyword>
<feature type="transmembrane region" description="Helical" evidence="9">
    <location>
        <begin position="15"/>
        <end position="32"/>
    </location>
</feature>
<protein>
    <submittedName>
        <fullName evidence="10">Uncharacterized protein</fullName>
    </submittedName>
</protein>
<sequence length="72" mass="8178">ATDWVTSPVTKKGRWIFGIGCGVLTIIIRVWGGYPEGVSYSILLMNVFTPIIDRFTKEKVFGDRKVKKEVMK</sequence>
<keyword evidence="8 9" id="KW-0472">Membrane</keyword>
<dbReference type="Pfam" id="PF03116">
    <property type="entry name" value="NQR2_RnfD_RnfE"/>
    <property type="match status" value="1"/>
</dbReference>
<keyword evidence="3" id="KW-0285">Flavoprotein</keyword>
<feature type="non-terminal residue" evidence="10">
    <location>
        <position position="1"/>
    </location>
</feature>
<keyword evidence="7 9" id="KW-1133">Transmembrane helix</keyword>
<dbReference type="PANTHER" id="PTHR30578">
    <property type="entry name" value="ELECTRON TRANSPORT COMPLEX PROTEIN RNFD"/>
    <property type="match status" value="1"/>
</dbReference>
<evidence type="ECO:0000256" key="1">
    <source>
        <dbReference type="ARBA" id="ARBA00022448"/>
    </source>
</evidence>
<evidence type="ECO:0000256" key="4">
    <source>
        <dbReference type="ARBA" id="ARBA00022643"/>
    </source>
</evidence>
<dbReference type="GO" id="GO:0055085">
    <property type="term" value="P:transmembrane transport"/>
    <property type="evidence" value="ECO:0007669"/>
    <property type="project" value="InterPro"/>
</dbReference>
<evidence type="ECO:0000256" key="9">
    <source>
        <dbReference type="SAM" id="Phobius"/>
    </source>
</evidence>
<dbReference type="GO" id="GO:0005886">
    <property type="term" value="C:plasma membrane"/>
    <property type="evidence" value="ECO:0007669"/>
    <property type="project" value="TreeGrafter"/>
</dbReference>
<keyword evidence="4" id="KW-0288">FMN</keyword>